<evidence type="ECO:0000313" key="3">
    <source>
        <dbReference type="Proteomes" id="UP000198584"/>
    </source>
</evidence>
<dbReference type="AlphaFoldDB" id="A0A1H3VXS9"/>
<keyword evidence="1" id="KW-1133">Transmembrane helix</keyword>
<sequence>MFASILQLTGAIVLGYFIAFRTKVKSRQAARMIVPVKGKRNMGYLDRYTETYAYRIGFSFIIVGYLVQIANFNVQYLQDMDVFCKLVTAILSTIILTYLSALVAGWFGRRLFEKEGVYDPNEDVREGEFMIELDDD</sequence>
<reference evidence="2 3" key="1">
    <citation type="submission" date="2016-10" db="EMBL/GenBank/DDBJ databases">
        <authorList>
            <person name="de Groot N.N."/>
        </authorList>
    </citation>
    <scope>NUCLEOTIDE SEQUENCE [LARGE SCALE GENOMIC DNA]</scope>
    <source>
        <strain evidence="2 3">CCM7597</strain>
    </source>
</reference>
<evidence type="ECO:0000313" key="2">
    <source>
        <dbReference type="EMBL" id="SDZ79606.1"/>
    </source>
</evidence>
<dbReference type="Proteomes" id="UP000198584">
    <property type="component" value="Unassembled WGS sequence"/>
</dbReference>
<feature type="transmembrane region" description="Helical" evidence="1">
    <location>
        <begin position="86"/>
        <end position="107"/>
    </location>
</feature>
<keyword evidence="3" id="KW-1185">Reference proteome</keyword>
<accession>A0A1H3VXS9</accession>
<keyword evidence="1" id="KW-0472">Membrane</keyword>
<feature type="transmembrane region" description="Helical" evidence="1">
    <location>
        <begin position="52"/>
        <end position="74"/>
    </location>
</feature>
<dbReference type="EMBL" id="FNQR01000001">
    <property type="protein sequence ID" value="SDZ79606.1"/>
    <property type="molecule type" value="Genomic_DNA"/>
</dbReference>
<organism evidence="2 3">
    <name type="scientific">Thalassobacillus cyri</name>
    <dbReference type="NCBI Taxonomy" id="571932"/>
    <lineage>
        <taxon>Bacteria</taxon>
        <taxon>Bacillati</taxon>
        <taxon>Bacillota</taxon>
        <taxon>Bacilli</taxon>
        <taxon>Bacillales</taxon>
        <taxon>Bacillaceae</taxon>
        <taxon>Thalassobacillus</taxon>
    </lineage>
</organism>
<gene>
    <name evidence="2" type="ORF">SAMN05421743_101233</name>
</gene>
<protein>
    <submittedName>
        <fullName evidence="2">Uncharacterized protein</fullName>
    </submittedName>
</protein>
<keyword evidence="1" id="KW-0812">Transmembrane</keyword>
<dbReference type="RefSeq" id="WP_093041345.1">
    <property type="nucleotide sequence ID" value="NZ_FNQR01000001.1"/>
</dbReference>
<evidence type="ECO:0000256" key="1">
    <source>
        <dbReference type="SAM" id="Phobius"/>
    </source>
</evidence>
<name>A0A1H3VXS9_9BACI</name>
<proteinExistence type="predicted"/>